<evidence type="ECO:0000313" key="3">
    <source>
        <dbReference type="Proteomes" id="UP000782312"/>
    </source>
</evidence>
<evidence type="ECO:0000259" key="1">
    <source>
        <dbReference type="SMART" id="SM00834"/>
    </source>
</evidence>
<dbReference type="InterPro" id="IPR013429">
    <property type="entry name" value="Regulatory_FmdB_Zinc_ribbon"/>
</dbReference>
<name>A0A932HZ06_UNCTE</name>
<dbReference type="SMART" id="SM00834">
    <property type="entry name" value="CxxC_CXXC_SSSS"/>
    <property type="match status" value="1"/>
</dbReference>
<protein>
    <submittedName>
        <fullName evidence="2">Zinc ribbon domain-containing protein</fullName>
    </submittedName>
</protein>
<proteinExistence type="predicted"/>
<feature type="domain" description="Putative regulatory protein FmdB zinc ribbon" evidence="1">
    <location>
        <begin position="1"/>
        <end position="43"/>
    </location>
</feature>
<dbReference type="Proteomes" id="UP000782312">
    <property type="component" value="Unassembled WGS sequence"/>
</dbReference>
<dbReference type="NCBIfam" id="TIGR02605">
    <property type="entry name" value="CxxC_CxxC_SSSS"/>
    <property type="match status" value="1"/>
</dbReference>
<dbReference type="Pfam" id="PF09723">
    <property type="entry name" value="Zn_ribbon_8"/>
    <property type="match status" value="1"/>
</dbReference>
<organism evidence="2 3">
    <name type="scientific">Tectimicrobiota bacterium</name>
    <dbReference type="NCBI Taxonomy" id="2528274"/>
    <lineage>
        <taxon>Bacteria</taxon>
        <taxon>Pseudomonadati</taxon>
        <taxon>Nitrospinota/Tectimicrobiota group</taxon>
        <taxon>Candidatus Tectimicrobiota</taxon>
    </lineage>
</organism>
<evidence type="ECO:0000313" key="2">
    <source>
        <dbReference type="EMBL" id="MBI3128324.1"/>
    </source>
</evidence>
<comment type="caution">
    <text evidence="2">The sequence shown here is derived from an EMBL/GenBank/DDBJ whole genome shotgun (WGS) entry which is preliminary data.</text>
</comment>
<accession>A0A932HZ06</accession>
<reference evidence="2" key="1">
    <citation type="submission" date="2020-07" db="EMBL/GenBank/DDBJ databases">
        <title>Huge and variable diversity of episymbiotic CPR bacteria and DPANN archaea in groundwater ecosystems.</title>
        <authorList>
            <person name="He C.Y."/>
            <person name="Keren R."/>
            <person name="Whittaker M."/>
            <person name="Farag I.F."/>
            <person name="Doudna J."/>
            <person name="Cate J.H.D."/>
            <person name="Banfield J.F."/>
        </authorList>
    </citation>
    <scope>NUCLEOTIDE SEQUENCE</scope>
    <source>
        <strain evidence="2">NC_groundwater_763_Ag_S-0.2um_68_21</strain>
    </source>
</reference>
<dbReference type="AlphaFoldDB" id="A0A932HZ06"/>
<sequence>MPIFEYECKACGFISGHLVLKPSDRAKLACRSCGAKKLRKVMSRFATHKTEGQRLADFDPAKPTDSTFYKDDRNIGLWAQKRAQQLGLDMGDSFKETLEKGRSKKILDNL</sequence>
<dbReference type="EMBL" id="JACPUR010000027">
    <property type="protein sequence ID" value="MBI3128324.1"/>
    <property type="molecule type" value="Genomic_DNA"/>
</dbReference>
<gene>
    <name evidence="2" type="ORF">HYZ11_12020</name>
</gene>